<comment type="similarity">
    <text evidence="2">Belongs to the cytochrome ubiquinol oxidase subunit 2 family.</text>
</comment>
<keyword evidence="14" id="KW-1185">Reference proteome</keyword>
<keyword evidence="13" id="KW-0560">Oxidoreductase</keyword>
<dbReference type="Pfam" id="PF02322">
    <property type="entry name" value="Cyt_bd_oxida_II"/>
    <property type="match status" value="1"/>
</dbReference>
<dbReference type="AlphaFoldDB" id="D6YVJ2"/>
<keyword evidence="11 12" id="KW-0472">Membrane</keyword>
<evidence type="ECO:0000256" key="3">
    <source>
        <dbReference type="ARBA" id="ARBA00022448"/>
    </source>
</evidence>
<evidence type="ECO:0000256" key="10">
    <source>
        <dbReference type="ARBA" id="ARBA00023004"/>
    </source>
</evidence>
<accession>D6YVJ2</accession>
<feature type="transmembrane region" description="Helical" evidence="12">
    <location>
        <begin position="308"/>
        <end position="332"/>
    </location>
</feature>
<keyword evidence="4" id="KW-1003">Cell membrane</keyword>
<dbReference type="STRING" id="716544.wcw_0786"/>
<organism evidence="13 14">
    <name type="scientific">Waddlia chondrophila (strain ATCC VR-1470 / WSU 86-1044)</name>
    <dbReference type="NCBI Taxonomy" id="716544"/>
    <lineage>
        <taxon>Bacteria</taxon>
        <taxon>Pseudomonadati</taxon>
        <taxon>Chlamydiota</taxon>
        <taxon>Chlamydiia</taxon>
        <taxon>Parachlamydiales</taxon>
        <taxon>Waddliaceae</taxon>
        <taxon>Waddlia</taxon>
    </lineage>
</organism>
<keyword evidence="10" id="KW-0408">Iron</keyword>
<proteinExistence type="inferred from homology"/>
<evidence type="ECO:0000256" key="6">
    <source>
        <dbReference type="ARBA" id="ARBA00022692"/>
    </source>
</evidence>
<comment type="subcellular location">
    <subcellularLocation>
        <location evidence="1">Cell membrane</location>
        <topology evidence="1">Multi-pass membrane protein</topology>
    </subcellularLocation>
</comment>
<dbReference type="PANTHER" id="PTHR43141:SF5">
    <property type="entry name" value="CYTOCHROME BD-I UBIQUINOL OXIDASE SUBUNIT 2"/>
    <property type="match status" value="1"/>
</dbReference>
<dbReference type="GO" id="GO:0046872">
    <property type="term" value="F:metal ion binding"/>
    <property type="evidence" value="ECO:0007669"/>
    <property type="project" value="UniProtKB-KW"/>
</dbReference>
<evidence type="ECO:0000256" key="5">
    <source>
        <dbReference type="ARBA" id="ARBA00022617"/>
    </source>
</evidence>
<evidence type="ECO:0000313" key="14">
    <source>
        <dbReference type="Proteomes" id="UP000001505"/>
    </source>
</evidence>
<evidence type="ECO:0000256" key="11">
    <source>
        <dbReference type="ARBA" id="ARBA00023136"/>
    </source>
</evidence>
<feature type="transmembrane region" description="Helical" evidence="12">
    <location>
        <begin position="117"/>
        <end position="142"/>
    </location>
</feature>
<dbReference type="OrthoDB" id="9776710at2"/>
<dbReference type="GO" id="GO:0005886">
    <property type="term" value="C:plasma membrane"/>
    <property type="evidence" value="ECO:0007669"/>
    <property type="project" value="UniProtKB-SubCell"/>
</dbReference>
<dbReference type="Proteomes" id="UP000001505">
    <property type="component" value="Chromosome"/>
</dbReference>
<dbReference type="KEGG" id="wch:wcw_0786"/>
<sequence length="343" mass="38425">MSEVFTLEFSWFAIFVVLLTGFAILDGFDLGVGIFHLFSKSDEERRLMLNTIGPVWDGNEVWLVTAGGALFAGFPDVYATFCSAFYIPIMLLLSGLIFRAVAIEFRSKQPMAWWRWMWDLLFSAASLVIALGLGIVVGNLIVGIPLDHQKEFIGSFESLLHPYALLVGVLVVALFSMHGVIYVLMKTEGTLHDKMREWVNPAIILFIMLYAFTTVATLIYYPHMVEAIKERPFFLLVAFINMLAIANIPREIHHNRDGRAFLSSVLNIVCLMALFGIGTFPNAVRAVNDPVQLSMTIWNSASSHKTLAILHLIALIGIPMVLGYTIAIYYIFRGKVKLDSTSY</sequence>
<evidence type="ECO:0000256" key="8">
    <source>
        <dbReference type="ARBA" id="ARBA00022982"/>
    </source>
</evidence>
<evidence type="ECO:0000256" key="2">
    <source>
        <dbReference type="ARBA" id="ARBA00007543"/>
    </source>
</evidence>
<feature type="transmembrane region" description="Helical" evidence="12">
    <location>
        <begin position="85"/>
        <end position="105"/>
    </location>
</feature>
<evidence type="ECO:0000256" key="7">
    <source>
        <dbReference type="ARBA" id="ARBA00022723"/>
    </source>
</evidence>
<evidence type="ECO:0000313" key="13">
    <source>
        <dbReference type="EMBL" id="ADI38153.1"/>
    </source>
</evidence>
<evidence type="ECO:0000256" key="4">
    <source>
        <dbReference type="ARBA" id="ARBA00022475"/>
    </source>
</evidence>
<keyword evidence="9 12" id="KW-1133">Transmembrane helix</keyword>
<feature type="transmembrane region" description="Helical" evidence="12">
    <location>
        <begin position="197"/>
        <end position="221"/>
    </location>
</feature>
<keyword evidence="8" id="KW-0249">Electron transport</keyword>
<feature type="transmembrane region" description="Helical" evidence="12">
    <location>
        <begin position="261"/>
        <end position="280"/>
    </location>
</feature>
<dbReference type="eggNOG" id="COG1294">
    <property type="taxonomic scope" value="Bacteria"/>
</dbReference>
<dbReference type="GO" id="GO:0019646">
    <property type="term" value="P:aerobic electron transport chain"/>
    <property type="evidence" value="ECO:0007669"/>
    <property type="project" value="TreeGrafter"/>
</dbReference>
<protein>
    <submittedName>
        <fullName evidence="13">Putative cytochrome d ubiquinol oxidase subunit 2</fullName>
        <ecNumber evidence="13">1.10.3.-</ecNumber>
    </submittedName>
</protein>
<keyword evidence="6 12" id="KW-0812">Transmembrane</keyword>
<feature type="transmembrane region" description="Helical" evidence="12">
    <location>
        <begin position="12"/>
        <end position="38"/>
    </location>
</feature>
<dbReference type="GO" id="GO:0009055">
    <property type="term" value="F:electron transfer activity"/>
    <property type="evidence" value="ECO:0007669"/>
    <property type="project" value="TreeGrafter"/>
</dbReference>
<name>D6YVJ2_WADCW</name>
<dbReference type="EMBL" id="CP001928">
    <property type="protein sequence ID" value="ADI38153.1"/>
    <property type="molecule type" value="Genomic_DNA"/>
</dbReference>
<dbReference type="GO" id="GO:0016682">
    <property type="term" value="F:oxidoreductase activity, acting on diphenols and related substances as donors, oxygen as acceptor"/>
    <property type="evidence" value="ECO:0007669"/>
    <property type="project" value="TreeGrafter"/>
</dbReference>
<dbReference type="InterPro" id="IPR003317">
    <property type="entry name" value="Cyt-d_oxidase_su2"/>
</dbReference>
<evidence type="ECO:0000256" key="9">
    <source>
        <dbReference type="ARBA" id="ARBA00022989"/>
    </source>
</evidence>
<evidence type="ECO:0000256" key="1">
    <source>
        <dbReference type="ARBA" id="ARBA00004651"/>
    </source>
</evidence>
<dbReference type="HOGENOM" id="CLU_049294_0_1_0"/>
<dbReference type="RefSeq" id="WP_013181871.1">
    <property type="nucleotide sequence ID" value="NC_014225.1"/>
</dbReference>
<feature type="transmembrane region" description="Helical" evidence="12">
    <location>
        <begin position="162"/>
        <end position="185"/>
    </location>
</feature>
<dbReference type="GO" id="GO:0070069">
    <property type="term" value="C:cytochrome complex"/>
    <property type="evidence" value="ECO:0007669"/>
    <property type="project" value="TreeGrafter"/>
</dbReference>
<reference evidence="13 14" key="1">
    <citation type="journal article" date="2010" name="PLoS ONE">
        <title>The Waddlia genome: a window into chlamydial biology.</title>
        <authorList>
            <person name="Bertelli C."/>
            <person name="Collyn F."/>
            <person name="Croxatto A."/>
            <person name="Ruckert C."/>
            <person name="Polkinghorne A."/>
            <person name="Kebbi-Beghdadi C."/>
            <person name="Goesmann A."/>
            <person name="Vaughan L."/>
            <person name="Greub G."/>
        </authorList>
    </citation>
    <scope>NUCLEOTIDE SEQUENCE [LARGE SCALE GENOMIC DNA]</scope>
    <source>
        <strain evidence="14">ATCC VR-1470 / WSU 86-1044</strain>
    </source>
</reference>
<keyword evidence="7" id="KW-0479">Metal-binding</keyword>
<keyword evidence="5" id="KW-0349">Heme</keyword>
<dbReference type="EC" id="1.10.3.-" evidence="13"/>
<keyword evidence="3" id="KW-0813">Transport</keyword>
<gene>
    <name evidence="13" type="primary">cydB</name>
    <name evidence="13" type="ordered locus">wcw_0786</name>
</gene>
<evidence type="ECO:0000256" key="12">
    <source>
        <dbReference type="SAM" id="Phobius"/>
    </source>
</evidence>
<dbReference type="NCBIfam" id="TIGR00203">
    <property type="entry name" value="cydB"/>
    <property type="match status" value="1"/>
</dbReference>
<dbReference type="PIRSF" id="PIRSF000267">
    <property type="entry name" value="Cyt_oxidse_sub2"/>
    <property type="match status" value="1"/>
</dbReference>
<dbReference type="PANTHER" id="PTHR43141">
    <property type="entry name" value="CYTOCHROME BD2 SUBUNIT II"/>
    <property type="match status" value="1"/>
</dbReference>
<feature type="transmembrane region" description="Helical" evidence="12">
    <location>
        <begin position="233"/>
        <end position="249"/>
    </location>
</feature>